<proteinExistence type="predicted"/>
<feature type="compositionally biased region" description="Polar residues" evidence="2">
    <location>
        <begin position="240"/>
        <end position="258"/>
    </location>
</feature>
<accession>A0AAW1PJA1</accession>
<dbReference type="EMBL" id="JALJOR010000010">
    <property type="protein sequence ID" value="KAK9809943.1"/>
    <property type="molecule type" value="Genomic_DNA"/>
</dbReference>
<sequence>MAIAAKRGLDPLAATASKPAVWCLSPSKQKPAASEHYSSAEVQSFLAMASEAIKCKASCLEQAEAQLAEETARRHAAEVTIANLTRLLQQEREARQNLEEELFSCEQAAKELREEISAYFGSDAGSATPARLPSLPSSSSPEHGLPGLIVRQDSKLQADLAAIQRRLSQVARLRDPAPQPGSPRSPKTPSRLKGLFGFSGSEQSGKAAAEGLVRSQHPEARTPGFSAPHQAGKLGPGGPVNSQDSTIRMSMEGSTEASTAKPIEVDVAAIKPVEGMQDAPPASTGRVKASKAEGKARRKAGSRKSAMSEAHPAE</sequence>
<gene>
    <name evidence="3" type="ORF">WJX72_002176</name>
</gene>
<evidence type="ECO:0000256" key="2">
    <source>
        <dbReference type="SAM" id="MobiDB-lite"/>
    </source>
</evidence>
<feature type="region of interest" description="Disordered" evidence="2">
    <location>
        <begin position="170"/>
        <end position="314"/>
    </location>
</feature>
<dbReference type="Proteomes" id="UP001489004">
    <property type="component" value="Unassembled WGS sequence"/>
</dbReference>
<evidence type="ECO:0000313" key="4">
    <source>
        <dbReference type="Proteomes" id="UP001489004"/>
    </source>
</evidence>
<evidence type="ECO:0000256" key="1">
    <source>
        <dbReference type="SAM" id="Coils"/>
    </source>
</evidence>
<name>A0AAW1PJA1_9CHLO</name>
<feature type="coiled-coil region" evidence="1">
    <location>
        <begin position="60"/>
        <end position="115"/>
    </location>
</feature>
<comment type="caution">
    <text evidence="3">The sequence shown here is derived from an EMBL/GenBank/DDBJ whole genome shotgun (WGS) entry which is preliminary data.</text>
</comment>
<evidence type="ECO:0000313" key="3">
    <source>
        <dbReference type="EMBL" id="KAK9809943.1"/>
    </source>
</evidence>
<reference evidence="3 4" key="1">
    <citation type="journal article" date="2024" name="Nat. Commun.">
        <title>Phylogenomics reveals the evolutionary origins of lichenization in chlorophyte algae.</title>
        <authorList>
            <person name="Puginier C."/>
            <person name="Libourel C."/>
            <person name="Otte J."/>
            <person name="Skaloud P."/>
            <person name="Haon M."/>
            <person name="Grisel S."/>
            <person name="Petersen M."/>
            <person name="Berrin J.G."/>
            <person name="Delaux P.M."/>
            <person name="Dal Grande F."/>
            <person name="Keller J."/>
        </authorList>
    </citation>
    <scope>NUCLEOTIDE SEQUENCE [LARGE SCALE GENOMIC DNA]</scope>
    <source>
        <strain evidence="3 4">SAG 2043</strain>
    </source>
</reference>
<dbReference type="AlphaFoldDB" id="A0AAW1PJA1"/>
<feature type="region of interest" description="Disordered" evidence="2">
    <location>
        <begin position="127"/>
        <end position="147"/>
    </location>
</feature>
<feature type="compositionally biased region" description="Low complexity" evidence="2">
    <location>
        <begin position="132"/>
        <end position="147"/>
    </location>
</feature>
<protein>
    <submittedName>
        <fullName evidence="3">Uncharacterized protein</fullName>
    </submittedName>
</protein>
<keyword evidence="4" id="KW-1185">Reference proteome</keyword>
<keyword evidence="1" id="KW-0175">Coiled coil</keyword>
<organism evidence="3 4">
    <name type="scientific">[Myrmecia] bisecta</name>
    <dbReference type="NCBI Taxonomy" id="41462"/>
    <lineage>
        <taxon>Eukaryota</taxon>
        <taxon>Viridiplantae</taxon>
        <taxon>Chlorophyta</taxon>
        <taxon>core chlorophytes</taxon>
        <taxon>Trebouxiophyceae</taxon>
        <taxon>Trebouxiales</taxon>
        <taxon>Trebouxiaceae</taxon>
        <taxon>Myrmecia</taxon>
    </lineage>
</organism>